<accession>A0A0G4G698</accession>
<name>A0A0G4G698_VITBC</name>
<feature type="compositionally biased region" description="Low complexity" evidence="1">
    <location>
        <begin position="155"/>
        <end position="174"/>
    </location>
</feature>
<dbReference type="Proteomes" id="UP000041254">
    <property type="component" value="Unassembled WGS sequence"/>
</dbReference>
<sequence length="333" mass="36538">MMLRVINPPPYRSCFRNVRTNDNSEFSDLPMPPTTRRRRRQNDIDDDDAQVRRVLRSVVEDVVAAASVDNTQSRAERSPVDDVSVPVRRVYIDHGDSRPFSEHTTTPEPDKQSSRPVGGLYADRPRCGHEPVWKRVQDPFSQRPVSPPPPPPMRPSAAPSSSRARPPANNTAKTPPLPPPARLQPLPHTPTAARTLTAAPASHPKVDTATVSAAALEVVLTKCRAMNLPHNVLHKLHKASEANNTLSALCHSVTHATNDPSVQLPVTSKTVKLCVAMTRDGSGRGFVSLQRGEEVMLKVSGGPSETDSRWYLADIETEAAVLMADDIELWAIR</sequence>
<evidence type="ECO:0000313" key="2">
    <source>
        <dbReference type="EMBL" id="CEM23978.1"/>
    </source>
</evidence>
<reference evidence="2 3" key="1">
    <citation type="submission" date="2014-11" db="EMBL/GenBank/DDBJ databases">
        <authorList>
            <person name="Zhu J."/>
            <person name="Qi W."/>
            <person name="Song R."/>
        </authorList>
    </citation>
    <scope>NUCLEOTIDE SEQUENCE [LARGE SCALE GENOMIC DNA]</scope>
</reference>
<proteinExistence type="predicted"/>
<evidence type="ECO:0000256" key="1">
    <source>
        <dbReference type="SAM" id="MobiDB-lite"/>
    </source>
</evidence>
<gene>
    <name evidence="2" type="ORF">Vbra_6153</name>
</gene>
<dbReference type="EMBL" id="CDMY01000574">
    <property type="protein sequence ID" value="CEM23978.1"/>
    <property type="molecule type" value="Genomic_DNA"/>
</dbReference>
<protein>
    <submittedName>
        <fullName evidence="2">Uncharacterized protein</fullName>
    </submittedName>
</protein>
<keyword evidence="3" id="KW-1185">Reference proteome</keyword>
<organism evidence="2 3">
    <name type="scientific">Vitrella brassicaformis (strain CCMP3155)</name>
    <dbReference type="NCBI Taxonomy" id="1169540"/>
    <lineage>
        <taxon>Eukaryota</taxon>
        <taxon>Sar</taxon>
        <taxon>Alveolata</taxon>
        <taxon>Colpodellida</taxon>
        <taxon>Vitrellaceae</taxon>
        <taxon>Vitrella</taxon>
    </lineage>
</organism>
<dbReference type="AlphaFoldDB" id="A0A0G4G698"/>
<feature type="region of interest" description="Disordered" evidence="1">
    <location>
        <begin position="92"/>
        <end position="188"/>
    </location>
</feature>
<dbReference type="InParanoid" id="A0A0G4G698"/>
<evidence type="ECO:0000313" key="3">
    <source>
        <dbReference type="Proteomes" id="UP000041254"/>
    </source>
</evidence>
<dbReference type="VEuPathDB" id="CryptoDB:Vbra_6153"/>
<feature type="compositionally biased region" description="Pro residues" evidence="1">
    <location>
        <begin position="145"/>
        <end position="154"/>
    </location>
</feature>
<feature type="region of interest" description="Disordered" evidence="1">
    <location>
        <begin position="16"/>
        <end position="48"/>
    </location>
</feature>
<feature type="compositionally biased region" description="Basic and acidic residues" evidence="1">
    <location>
        <begin position="92"/>
        <end position="101"/>
    </location>
</feature>
<feature type="compositionally biased region" description="Basic and acidic residues" evidence="1">
    <location>
        <begin position="123"/>
        <end position="137"/>
    </location>
</feature>